<keyword evidence="1" id="KW-1133">Transmembrane helix</keyword>
<evidence type="ECO:0000256" key="1">
    <source>
        <dbReference type="SAM" id="Phobius"/>
    </source>
</evidence>
<evidence type="ECO:0000313" key="2">
    <source>
        <dbReference type="EMBL" id="ACS21148.1"/>
    </source>
</evidence>
<keyword evidence="1 2" id="KW-0812">Transmembrane</keyword>
<reference evidence="2" key="1">
    <citation type="submission" date="2009-06" db="EMBL/GenBank/DDBJ databases">
        <title>Complete sequence of chromosome 1 of Variovorax paradoxus S110.</title>
        <authorList>
            <consortium name="US DOE Joint Genome Institute"/>
            <person name="Lucas S."/>
            <person name="Copeland A."/>
            <person name="Lapidus A."/>
            <person name="Glavina del Rio T."/>
            <person name="Tice H."/>
            <person name="Bruce D."/>
            <person name="Goodwin L."/>
            <person name="Pitluck S."/>
            <person name="Chertkov O."/>
            <person name="Brettin T."/>
            <person name="Detter J.C."/>
            <person name="Han C."/>
            <person name="Larimer F."/>
            <person name="Land M."/>
            <person name="Hauser L."/>
            <person name="Kyrpides N."/>
            <person name="Ovchinnikova G."/>
            <person name="Orwin P."/>
            <person name="Leadbetter J.R."/>
            <person name="Spain J.C."/>
            <person name="Han J.I."/>
        </authorList>
    </citation>
    <scope>NUCLEOTIDE SEQUENCE</scope>
    <source>
        <strain evidence="2">S110</strain>
    </source>
</reference>
<name>C5CKZ7_VARPS</name>
<organism evidence="2">
    <name type="scientific">Variovorax paradoxus (strain S110)</name>
    <dbReference type="NCBI Taxonomy" id="543728"/>
    <lineage>
        <taxon>Bacteria</taxon>
        <taxon>Pseudomonadati</taxon>
        <taxon>Pseudomonadota</taxon>
        <taxon>Betaproteobacteria</taxon>
        <taxon>Burkholderiales</taxon>
        <taxon>Comamonadaceae</taxon>
        <taxon>Variovorax</taxon>
    </lineage>
</organism>
<protein>
    <submittedName>
        <fullName evidence="2">Putative transmembrane protein</fullName>
    </submittedName>
</protein>
<dbReference type="STRING" id="543728.Vapar_4541"/>
<keyword evidence="1" id="KW-0472">Membrane</keyword>
<dbReference type="AlphaFoldDB" id="C5CKZ7"/>
<dbReference type="KEGG" id="vap:Vapar_4541"/>
<feature type="transmembrane region" description="Helical" evidence="1">
    <location>
        <begin position="115"/>
        <end position="135"/>
    </location>
</feature>
<sequence length="161" mass="17284">MQMPLFMNEVTVTFDRVFDIVRRSPYNRVPFTGFGFQAGDVKKYAIEVPGSPRIEAGMTVTAVLLRPGDWRTLLGWVNHETGEIVCRSATSEMGGIGALILGGALACSLVERHPIAAIALSVVAICLCIGSVTGMRRAIAAKRLLNKVRAALAPRDASSQV</sequence>
<accession>C5CKZ7</accession>
<proteinExistence type="predicted"/>
<gene>
    <name evidence="2" type="ordered locus">Vapar_4541</name>
</gene>
<dbReference type="eggNOG" id="ENOG502ZH5X">
    <property type="taxonomic scope" value="Bacteria"/>
</dbReference>
<dbReference type="EMBL" id="CP001635">
    <property type="protein sequence ID" value="ACS21148.1"/>
    <property type="molecule type" value="Genomic_DNA"/>
</dbReference>
<dbReference type="HOGENOM" id="CLU_1746247_0_0_4"/>